<comment type="caution">
    <text evidence="3">The sequence shown here is derived from an EMBL/GenBank/DDBJ whole genome shotgun (WGS) entry which is preliminary data.</text>
</comment>
<name>A0A0C1QJ77_9RICK</name>
<dbReference type="GO" id="GO:0003677">
    <property type="term" value="F:DNA binding"/>
    <property type="evidence" value="ECO:0007669"/>
    <property type="project" value="InterPro"/>
</dbReference>
<reference evidence="3 4" key="1">
    <citation type="submission" date="2014-11" db="EMBL/GenBank/DDBJ databases">
        <title>A Rickettsiales Symbiont of Amoebae With Ancient Features.</title>
        <authorList>
            <person name="Schulz F."/>
            <person name="Martijn J."/>
            <person name="Wascher F."/>
            <person name="Kostanjsek R."/>
            <person name="Ettema T.J."/>
            <person name="Horn M."/>
        </authorList>
    </citation>
    <scope>NUCLEOTIDE SEQUENCE [LARGE SCALE GENOMIC DNA]</scope>
    <source>
        <strain evidence="3 4">UWC36</strain>
    </source>
</reference>
<dbReference type="STRING" id="86105.NF27_DP01030"/>
<proteinExistence type="predicted"/>
<evidence type="ECO:0000313" key="4">
    <source>
        <dbReference type="Proteomes" id="UP000031258"/>
    </source>
</evidence>
<dbReference type="Pfam" id="PF00589">
    <property type="entry name" value="Phage_integrase"/>
    <property type="match status" value="1"/>
</dbReference>
<evidence type="ECO:0000256" key="1">
    <source>
        <dbReference type="ARBA" id="ARBA00023172"/>
    </source>
</evidence>
<sequence>MKWNEINFQTKTWRIPETKNGESLTIPLTEQALEILHQRQIANLKTEFSESEFVFPSNSSSGHLADPKKAWKRIL</sequence>
<dbReference type="GO" id="GO:0015074">
    <property type="term" value="P:DNA integration"/>
    <property type="evidence" value="ECO:0007669"/>
    <property type="project" value="InterPro"/>
</dbReference>
<organism evidence="3 4">
    <name type="scientific">Candidatus Jidaibacter acanthamoebae</name>
    <dbReference type="NCBI Taxonomy" id="86105"/>
    <lineage>
        <taxon>Bacteria</taxon>
        <taxon>Pseudomonadati</taxon>
        <taxon>Pseudomonadota</taxon>
        <taxon>Alphaproteobacteria</taxon>
        <taxon>Rickettsiales</taxon>
        <taxon>Candidatus Midichloriaceae</taxon>
        <taxon>Candidatus Jidaibacter</taxon>
    </lineage>
</organism>
<feature type="domain" description="Tyr recombinase" evidence="2">
    <location>
        <begin position="1"/>
        <end position="75"/>
    </location>
</feature>
<dbReference type="Gene3D" id="1.10.443.10">
    <property type="entry name" value="Intergrase catalytic core"/>
    <property type="match status" value="1"/>
</dbReference>
<dbReference type="InterPro" id="IPR002104">
    <property type="entry name" value="Integrase_catalytic"/>
</dbReference>
<keyword evidence="1" id="KW-0233">DNA recombination</keyword>
<dbReference type="InterPro" id="IPR011010">
    <property type="entry name" value="DNA_brk_join_enz"/>
</dbReference>
<dbReference type="GO" id="GO:0006310">
    <property type="term" value="P:DNA recombination"/>
    <property type="evidence" value="ECO:0007669"/>
    <property type="project" value="UniProtKB-KW"/>
</dbReference>
<accession>A0A0C1QJ77</accession>
<dbReference type="AlphaFoldDB" id="A0A0C1QJ77"/>
<dbReference type="Proteomes" id="UP000031258">
    <property type="component" value="Unassembled WGS sequence"/>
</dbReference>
<evidence type="ECO:0000313" key="3">
    <source>
        <dbReference type="EMBL" id="KIE05559.1"/>
    </source>
</evidence>
<evidence type="ECO:0000259" key="2">
    <source>
        <dbReference type="PROSITE" id="PS51898"/>
    </source>
</evidence>
<gene>
    <name evidence="3" type="ORF">NF27_DP01030</name>
</gene>
<keyword evidence="4" id="KW-1185">Reference proteome</keyword>
<protein>
    <recommendedName>
        <fullName evidence="2">Tyr recombinase domain-containing protein</fullName>
    </recommendedName>
</protein>
<dbReference type="InterPro" id="IPR013762">
    <property type="entry name" value="Integrase-like_cat_sf"/>
</dbReference>
<dbReference type="EMBL" id="JSWE01000092">
    <property type="protein sequence ID" value="KIE05559.1"/>
    <property type="molecule type" value="Genomic_DNA"/>
</dbReference>
<dbReference type="SUPFAM" id="SSF56349">
    <property type="entry name" value="DNA breaking-rejoining enzymes"/>
    <property type="match status" value="1"/>
</dbReference>
<dbReference type="PROSITE" id="PS51898">
    <property type="entry name" value="TYR_RECOMBINASE"/>
    <property type="match status" value="1"/>
</dbReference>